<name>A0AAD6UK53_9AGAR</name>
<proteinExistence type="predicted"/>
<dbReference type="EMBL" id="JARJCN010000001">
    <property type="protein sequence ID" value="KAJ7104003.1"/>
    <property type="molecule type" value="Genomic_DNA"/>
</dbReference>
<dbReference type="GO" id="GO:0032259">
    <property type="term" value="P:methylation"/>
    <property type="evidence" value="ECO:0007669"/>
    <property type="project" value="UniProtKB-KW"/>
</dbReference>
<dbReference type="PANTHER" id="PTHR14614:SF161">
    <property type="match status" value="1"/>
</dbReference>
<evidence type="ECO:0000313" key="2">
    <source>
        <dbReference type="EMBL" id="KAJ7104003.1"/>
    </source>
</evidence>
<comment type="caution">
    <text evidence="2">The sequence shown here is derived from an EMBL/GenBank/DDBJ whole genome shotgun (WGS) entry which is preliminary data.</text>
</comment>
<dbReference type="AlphaFoldDB" id="A0AAD6UK53"/>
<evidence type="ECO:0000313" key="3">
    <source>
        <dbReference type="Proteomes" id="UP001222325"/>
    </source>
</evidence>
<gene>
    <name evidence="2" type="ORF">B0H15DRAFT_766509</name>
</gene>
<dbReference type="GO" id="GO:0005829">
    <property type="term" value="C:cytosol"/>
    <property type="evidence" value="ECO:0007669"/>
    <property type="project" value="TreeGrafter"/>
</dbReference>
<dbReference type="Gene3D" id="3.40.50.150">
    <property type="entry name" value="Vaccinia Virus protein VP39"/>
    <property type="match status" value="1"/>
</dbReference>
<evidence type="ECO:0000256" key="1">
    <source>
        <dbReference type="SAM" id="MobiDB-lite"/>
    </source>
</evidence>
<keyword evidence="2" id="KW-0489">Methyltransferase</keyword>
<keyword evidence="3" id="KW-1185">Reference proteome</keyword>
<sequence length="294" mass="32825">MSNPNFPQDLNIRPSQPSQEEPDAALFDYAHQQEAIRVFGIAGKVWKAAYALNAYIRPQPGLVFDPPLFTGPDAREPLRILELGSGSGIVAATMAPLLQRARDIMFVTDLPEVCALLEQNLRAHNDLLLVRPLSWGSSEHARGIAAELLDLAKNSPYLTHILCSDLIYFPELLAPLLRSCIELSSPPFVAVPSDVELIISYKIRSLAKETPFWAAFGLWFEFAPILARKTGSSWRRFGADFEDPTFVFVARRREKSFNWIVPSNDEDLMYGAAGDDTFETLLLMSLDDPDVTTQ</sequence>
<dbReference type="SUPFAM" id="SSF53335">
    <property type="entry name" value="S-adenosyl-L-methionine-dependent methyltransferases"/>
    <property type="match status" value="1"/>
</dbReference>
<keyword evidence="2" id="KW-0808">Transferase</keyword>
<dbReference type="Proteomes" id="UP001222325">
    <property type="component" value="Unassembled WGS sequence"/>
</dbReference>
<dbReference type="InterPro" id="IPR029063">
    <property type="entry name" value="SAM-dependent_MTases_sf"/>
</dbReference>
<dbReference type="PANTHER" id="PTHR14614">
    <property type="entry name" value="HEPATOCELLULAR CARCINOMA-ASSOCIATED ANTIGEN"/>
    <property type="match status" value="1"/>
</dbReference>
<organism evidence="2 3">
    <name type="scientific">Mycena belliarum</name>
    <dbReference type="NCBI Taxonomy" id="1033014"/>
    <lineage>
        <taxon>Eukaryota</taxon>
        <taxon>Fungi</taxon>
        <taxon>Dikarya</taxon>
        <taxon>Basidiomycota</taxon>
        <taxon>Agaricomycotina</taxon>
        <taxon>Agaricomycetes</taxon>
        <taxon>Agaricomycetidae</taxon>
        <taxon>Agaricales</taxon>
        <taxon>Marasmiineae</taxon>
        <taxon>Mycenaceae</taxon>
        <taxon>Mycena</taxon>
    </lineage>
</organism>
<accession>A0AAD6UK53</accession>
<dbReference type="InterPro" id="IPR019410">
    <property type="entry name" value="Methyltransf_16"/>
</dbReference>
<reference evidence="2" key="1">
    <citation type="submission" date="2023-03" db="EMBL/GenBank/DDBJ databases">
        <title>Massive genome expansion in bonnet fungi (Mycena s.s.) driven by repeated elements and novel gene families across ecological guilds.</title>
        <authorList>
            <consortium name="Lawrence Berkeley National Laboratory"/>
            <person name="Harder C.B."/>
            <person name="Miyauchi S."/>
            <person name="Viragh M."/>
            <person name="Kuo A."/>
            <person name="Thoen E."/>
            <person name="Andreopoulos B."/>
            <person name="Lu D."/>
            <person name="Skrede I."/>
            <person name="Drula E."/>
            <person name="Henrissat B."/>
            <person name="Morin E."/>
            <person name="Kohler A."/>
            <person name="Barry K."/>
            <person name="LaButti K."/>
            <person name="Morin E."/>
            <person name="Salamov A."/>
            <person name="Lipzen A."/>
            <person name="Mereny Z."/>
            <person name="Hegedus B."/>
            <person name="Baldrian P."/>
            <person name="Stursova M."/>
            <person name="Weitz H."/>
            <person name="Taylor A."/>
            <person name="Grigoriev I.V."/>
            <person name="Nagy L.G."/>
            <person name="Martin F."/>
            <person name="Kauserud H."/>
        </authorList>
    </citation>
    <scope>NUCLEOTIDE SEQUENCE</scope>
    <source>
        <strain evidence="2">CBHHK173m</strain>
    </source>
</reference>
<feature type="region of interest" description="Disordered" evidence="1">
    <location>
        <begin position="1"/>
        <end position="22"/>
    </location>
</feature>
<dbReference type="GO" id="GO:0032991">
    <property type="term" value="C:protein-containing complex"/>
    <property type="evidence" value="ECO:0007669"/>
    <property type="project" value="TreeGrafter"/>
</dbReference>
<feature type="compositionally biased region" description="Polar residues" evidence="1">
    <location>
        <begin position="1"/>
        <end position="19"/>
    </location>
</feature>
<protein>
    <submittedName>
        <fullName evidence="2">Methyltransferase-domain-containing protein</fullName>
    </submittedName>
</protein>
<dbReference type="GO" id="GO:0008757">
    <property type="term" value="F:S-adenosylmethionine-dependent methyltransferase activity"/>
    <property type="evidence" value="ECO:0007669"/>
    <property type="project" value="UniProtKB-ARBA"/>
</dbReference>
<dbReference type="Pfam" id="PF10294">
    <property type="entry name" value="Methyltransf_16"/>
    <property type="match status" value="1"/>
</dbReference>